<evidence type="ECO:0000256" key="4">
    <source>
        <dbReference type="ARBA" id="ARBA00022833"/>
    </source>
</evidence>
<dbReference type="InterPro" id="IPR011993">
    <property type="entry name" value="PH-like_dom_sf"/>
</dbReference>
<feature type="compositionally biased region" description="Gly residues" evidence="7">
    <location>
        <begin position="80"/>
        <end position="108"/>
    </location>
</feature>
<dbReference type="Pfam" id="PF01412">
    <property type="entry name" value="ArfGap"/>
    <property type="match status" value="1"/>
</dbReference>
<evidence type="ECO:0000256" key="3">
    <source>
        <dbReference type="ARBA" id="ARBA00022723"/>
    </source>
</evidence>
<dbReference type="Gene3D" id="1.20.1270.60">
    <property type="entry name" value="Arfaptin homology (AH) domain/BAR domain"/>
    <property type="match status" value="1"/>
</dbReference>
<evidence type="ECO:0000259" key="8">
    <source>
        <dbReference type="PROSITE" id="PS50003"/>
    </source>
</evidence>
<evidence type="ECO:0000259" key="9">
    <source>
        <dbReference type="PROSITE" id="PS50115"/>
    </source>
</evidence>
<dbReference type="EMBL" id="KZ308279">
    <property type="protein sequence ID" value="KAG8226409.1"/>
    <property type="molecule type" value="Genomic_DNA"/>
</dbReference>
<evidence type="ECO:0000256" key="7">
    <source>
        <dbReference type="SAM" id="MobiDB-lite"/>
    </source>
</evidence>
<dbReference type="Gene3D" id="2.30.29.30">
    <property type="entry name" value="Pleckstrin-homology domain (PH domain)/Phosphotyrosine-binding domain (PTB)"/>
    <property type="match status" value="1"/>
</dbReference>
<dbReference type="GO" id="GO:0005096">
    <property type="term" value="F:GTPase activator activity"/>
    <property type="evidence" value="ECO:0007669"/>
    <property type="project" value="InterPro"/>
</dbReference>
<dbReference type="CDD" id="cd13251">
    <property type="entry name" value="PH_ASAP"/>
    <property type="match status" value="1"/>
</dbReference>
<dbReference type="PRINTS" id="PR00405">
    <property type="entry name" value="REVINTRACTNG"/>
</dbReference>
<dbReference type="InterPro" id="IPR037844">
    <property type="entry name" value="PH_ASAP"/>
</dbReference>
<gene>
    <name evidence="10" type="ORF">J437_LFUL012505</name>
</gene>
<organism evidence="10 11">
    <name type="scientific">Ladona fulva</name>
    <name type="common">Scarce chaser dragonfly</name>
    <name type="synonym">Libellula fulva</name>
    <dbReference type="NCBI Taxonomy" id="123851"/>
    <lineage>
        <taxon>Eukaryota</taxon>
        <taxon>Metazoa</taxon>
        <taxon>Ecdysozoa</taxon>
        <taxon>Arthropoda</taxon>
        <taxon>Hexapoda</taxon>
        <taxon>Insecta</taxon>
        <taxon>Pterygota</taxon>
        <taxon>Palaeoptera</taxon>
        <taxon>Odonata</taxon>
        <taxon>Epiprocta</taxon>
        <taxon>Anisoptera</taxon>
        <taxon>Libelluloidea</taxon>
        <taxon>Libellulidae</taxon>
        <taxon>Ladona</taxon>
    </lineage>
</organism>
<sequence>MRIDHLLLLLSSYFQDGLKTIEHFGGYIQDLSSKLHRIRQKQDEERRRLLELRTLLRSAPGLDKELTPMTSGSTTLPGTGSSGSTGTGSGSGISGSSGGSGGTLGSTTGGYSLHQLQGDKQAGTTRVGYLMKKSEGKMRKVWQKRKCQVSEGFLDVCHGDESKPPTRVNLLTCQIKMVPDDRRCFDLISYNRTYHFQAEDENDQRAWMSVLVNCKEGALMKAFDDPGGIGGGGGGGGGRGGAGGWGHGPGGKALSPSLLELQQAIIRYVQRLPGNDRCCDCHSHNDATWLSTNFGVMVCIECSGIHRDLGVHISRIQSLTLDHLGTAQLLLARHNSNLAFNDVMEATLHPPNKPHPGSSMEERYEFIRAKYVDKRYVLRTCSNERDLLCDLEHAVNARQLSQLLQAFAEGADLCAPLPSSLPKTTLDQLHFTDDSVGKLLSKACIYVSVLLQKHKTFQLRLIFECISDLQYIAYFHKVGFAEKSYFNYNAGLMLMAVCRRNFILQETGETALHVAILQAEEGVPASATSSSAASTSSTSSTGTSLHIVDFLIQNGGGKILIFSVNVQVAGILMNISFGTFMDNLRNFVL</sequence>
<dbReference type="Gene3D" id="1.25.40.950">
    <property type="match status" value="2"/>
</dbReference>
<keyword evidence="5" id="KW-0040">ANK repeat</keyword>
<keyword evidence="6" id="KW-0863">Zinc-finger</keyword>
<reference evidence="10" key="2">
    <citation type="submission" date="2017-10" db="EMBL/GenBank/DDBJ databases">
        <title>Ladona fulva Genome sequencing and assembly.</title>
        <authorList>
            <person name="Murali S."/>
            <person name="Richards S."/>
            <person name="Bandaranaike D."/>
            <person name="Bellair M."/>
            <person name="Blankenburg K."/>
            <person name="Chao H."/>
            <person name="Dinh H."/>
            <person name="Doddapaneni H."/>
            <person name="Dugan-Rocha S."/>
            <person name="Elkadiri S."/>
            <person name="Gnanaolivu R."/>
            <person name="Hernandez B."/>
            <person name="Skinner E."/>
            <person name="Javaid M."/>
            <person name="Lee S."/>
            <person name="Li M."/>
            <person name="Ming W."/>
            <person name="Munidasa M."/>
            <person name="Muniz J."/>
            <person name="Nguyen L."/>
            <person name="Hughes D."/>
            <person name="Osuji N."/>
            <person name="Pu L.-L."/>
            <person name="Puazo M."/>
            <person name="Qu C."/>
            <person name="Quiroz J."/>
            <person name="Raj R."/>
            <person name="Weissenberger G."/>
            <person name="Xin Y."/>
            <person name="Zou X."/>
            <person name="Han Y."/>
            <person name="Worley K."/>
            <person name="Muzny D."/>
            <person name="Gibbs R."/>
        </authorList>
    </citation>
    <scope>NUCLEOTIDE SEQUENCE</scope>
    <source>
        <strain evidence="10">Sampled in the wild</strain>
    </source>
</reference>
<dbReference type="InterPro" id="IPR001849">
    <property type="entry name" value="PH_domain"/>
</dbReference>
<reference evidence="10" key="1">
    <citation type="submission" date="2013-04" db="EMBL/GenBank/DDBJ databases">
        <authorList>
            <person name="Qu J."/>
            <person name="Murali S.C."/>
            <person name="Bandaranaike D."/>
            <person name="Bellair M."/>
            <person name="Blankenburg K."/>
            <person name="Chao H."/>
            <person name="Dinh H."/>
            <person name="Doddapaneni H."/>
            <person name="Downs B."/>
            <person name="Dugan-Rocha S."/>
            <person name="Elkadiri S."/>
            <person name="Gnanaolivu R.D."/>
            <person name="Hernandez B."/>
            <person name="Javaid M."/>
            <person name="Jayaseelan J.C."/>
            <person name="Lee S."/>
            <person name="Li M."/>
            <person name="Ming W."/>
            <person name="Munidasa M."/>
            <person name="Muniz J."/>
            <person name="Nguyen L."/>
            <person name="Ongeri F."/>
            <person name="Osuji N."/>
            <person name="Pu L.-L."/>
            <person name="Puazo M."/>
            <person name="Qu C."/>
            <person name="Quiroz J."/>
            <person name="Raj R."/>
            <person name="Weissenberger G."/>
            <person name="Xin Y."/>
            <person name="Zou X."/>
            <person name="Han Y."/>
            <person name="Richards S."/>
            <person name="Worley K."/>
            <person name="Muzny D."/>
            <person name="Gibbs R."/>
        </authorList>
    </citation>
    <scope>NUCLEOTIDE SEQUENCE</scope>
    <source>
        <strain evidence="10">Sampled in the wild</strain>
    </source>
</reference>
<dbReference type="PROSITE" id="PS50115">
    <property type="entry name" value="ARFGAP"/>
    <property type="match status" value="1"/>
</dbReference>
<evidence type="ECO:0000256" key="1">
    <source>
        <dbReference type="ARBA" id="ARBA00004496"/>
    </source>
</evidence>
<accession>A0A8K0K2I6</accession>
<feature type="domain" description="Arf-GAP" evidence="9">
    <location>
        <begin position="263"/>
        <end position="384"/>
    </location>
</feature>
<feature type="domain" description="PH" evidence="8">
    <location>
        <begin position="123"/>
        <end position="216"/>
    </location>
</feature>
<dbReference type="SMART" id="SM00105">
    <property type="entry name" value="ArfGap"/>
    <property type="match status" value="1"/>
</dbReference>
<dbReference type="Proteomes" id="UP000792457">
    <property type="component" value="Unassembled WGS sequence"/>
</dbReference>
<keyword evidence="2" id="KW-0963">Cytoplasm</keyword>
<dbReference type="SUPFAM" id="SSF103657">
    <property type="entry name" value="BAR/IMD domain-like"/>
    <property type="match status" value="1"/>
</dbReference>
<keyword evidence="4" id="KW-0862">Zinc</keyword>
<dbReference type="InterPro" id="IPR043593">
    <property type="entry name" value="ASAP"/>
</dbReference>
<feature type="compositionally biased region" description="Low complexity" evidence="7">
    <location>
        <begin position="70"/>
        <end position="79"/>
    </location>
</feature>
<dbReference type="SUPFAM" id="SSF50729">
    <property type="entry name" value="PH domain-like"/>
    <property type="match status" value="1"/>
</dbReference>
<dbReference type="PANTHER" id="PTHR45854:SF3">
    <property type="entry name" value="ARFGAP WITH SH3 DOMAIN, ANK REPEAT AND PH DOMAIN-CONTAINING PROTEIN"/>
    <property type="match status" value="1"/>
</dbReference>
<keyword evidence="3" id="KW-0479">Metal-binding</keyword>
<dbReference type="Gene3D" id="1.10.220.150">
    <property type="entry name" value="Arf GTPase activating protein"/>
    <property type="match status" value="1"/>
</dbReference>
<dbReference type="InterPro" id="IPR038508">
    <property type="entry name" value="ArfGAP_dom_sf"/>
</dbReference>
<keyword evidence="11" id="KW-1185">Reference proteome</keyword>
<dbReference type="SUPFAM" id="SSF48403">
    <property type="entry name" value="Ankyrin repeat"/>
    <property type="match status" value="1"/>
</dbReference>
<dbReference type="AlphaFoldDB" id="A0A8K0K2I6"/>
<dbReference type="Pfam" id="PF00169">
    <property type="entry name" value="PH"/>
    <property type="match status" value="1"/>
</dbReference>
<evidence type="ECO:0000256" key="6">
    <source>
        <dbReference type="PROSITE-ProRule" id="PRU00288"/>
    </source>
</evidence>
<comment type="subcellular location">
    <subcellularLocation>
        <location evidence="1">Cytoplasm</location>
    </subcellularLocation>
</comment>
<dbReference type="InterPro" id="IPR037278">
    <property type="entry name" value="ARFGAP/RecO"/>
</dbReference>
<evidence type="ECO:0000313" key="11">
    <source>
        <dbReference type="Proteomes" id="UP000792457"/>
    </source>
</evidence>
<name>A0A8K0K2I6_LADFU</name>
<evidence type="ECO:0000256" key="5">
    <source>
        <dbReference type="ARBA" id="ARBA00023043"/>
    </source>
</evidence>
<evidence type="ECO:0000256" key="2">
    <source>
        <dbReference type="ARBA" id="ARBA00022490"/>
    </source>
</evidence>
<proteinExistence type="predicted"/>
<dbReference type="InterPro" id="IPR036770">
    <property type="entry name" value="Ankyrin_rpt-contain_sf"/>
</dbReference>
<dbReference type="PROSITE" id="PS50003">
    <property type="entry name" value="PH_DOMAIN"/>
    <property type="match status" value="1"/>
</dbReference>
<dbReference type="GO" id="GO:0005737">
    <property type="term" value="C:cytoplasm"/>
    <property type="evidence" value="ECO:0007669"/>
    <property type="project" value="UniProtKB-SubCell"/>
</dbReference>
<feature type="region of interest" description="Disordered" evidence="7">
    <location>
        <begin position="61"/>
        <end position="119"/>
    </location>
</feature>
<dbReference type="OrthoDB" id="435430at2759"/>
<dbReference type="SUPFAM" id="SSF57863">
    <property type="entry name" value="ArfGap/RecO-like zinc finger"/>
    <property type="match status" value="1"/>
</dbReference>
<dbReference type="CDD" id="cd08834">
    <property type="entry name" value="ArfGap_ASAP"/>
    <property type="match status" value="1"/>
</dbReference>
<dbReference type="GO" id="GO:0008270">
    <property type="term" value="F:zinc ion binding"/>
    <property type="evidence" value="ECO:0007669"/>
    <property type="project" value="UniProtKB-KW"/>
</dbReference>
<dbReference type="InterPro" id="IPR001164">
    <property type="entry name" value="ArfGAP_dom"/>
</dbReference>
<dbReference type="PANTHER" id="PTHR45854">
    <property type="entry name" value="ASAP FAMILY MEMBER"/>
    <property type="match status" value="1"/>
</dbReference>
<comment type="caution">
    <text evidence="10">The sequence shown here is derived from an EMBL/GenBank/DDBJ whole genome shotgun (WGS) entry which is preliminary data.</text>
</comment>
<dbReference type="SMART" id="SM00233">
    <property type="entry name" value="PH"/>
    <property type="match status" value="1"/>
</dbReference>
<evidence type="ECO:0000313" key="10">
    <source>
        <dbReference type="EMBL" id="KAG8226409.1"/>
    </source>
</evidence>
<dbReference type="InterPro" id="IPR027267">
    <property type="entry name" value="AH/BAR_dom_sf"/>
</dbReference>
<dbReference type="FunFam" id="2.30.29.30:FF:000322">
    <property type="entry name" value="Uncharacterized protein, isoform B"/>
    <property type="match status" value="1"/>
</dbReference>
<protein>
    <submittedName>
        <fullName evidence="10">Uncharacterized protein</fullName>
    </submittedName>
</protein>